<proteinExistence type="predicted"/>
<dbReference type="CDD" id="cd09898">
    <property type="entry name" value="H3TH_53EXO"/>
    <property type="match status" value="1"/>
</dbReference>
<dbReference type="SUPFAM" id="SSF88723">
    <property type="entry name" value="PIN domain-like"/>
    <property type="match status" value="1"/>
</dbReference>
<dbReference type="PANTHER" id="PTHR42646:SF2">
    <property type="entry name" value="5'-3' EXONUCLEASE FAMILY PROTEIN"/>
    <property type="match status" value="1"/>
</dbReference>
<dbReference type="AlphaFoldDB" id="A0A975FJA3"/>
<dbReference type="PANTHER" id="PTHR42646">
    <property type="entry name" value="FLAP ENDONUCLEASE XNI"/>
    <property type="match status" value="1"/>
</dbReference>
<comment type="function">
    <text evidence="4">5'-3' exonuclease acting preferentially on double-stranded DNA.</text>
</comment>
<evidence type="ECO:0000313" key="8">
    <source>
        <dbReference type="EMBL" id="QTX03054.1"/>
    </source>
</evidence>
<dbReference type="InterPro" id="IPR020045">
    <property type="entry name" value="DNA_polI_H3TH"/>
</dbReference>
<keyword evidence="6" id="KW-0175">Coiled coil</keyword>
<dbReference type="InterPro" id="IPR029060">
    <property type="entry name" value="PIN-like_dom_sf"/>
</dbReference>
<evidence type="ECO:0000256" key="6">
    <source>
        <dbReference type="SAM" id="Coils"/>
    </source>
</evidence>
<evidence type="ECO:0000256" key="4">
    <source>
        <dbReference type="ARBA" id="ARBA00049957"/>
    </source>
</evidence>
<dbReference type="Pfam" id="PF01367">
    <property type="entry name" value="5_3_exonuc"/>
    <property type="match status" value="1"/>
</dbReference>
<keyword evidence="1" id="KW-0540">Nuclease</keyword>
<keyword evidence="3" id="KW-0238">DNA-binding</keyword>
<evidence type="ECO:0000256" key="5">
    <source>
        <dbReference type="ARBA" id="ARBA00050026"/>
    </source>
</evidence>
<dbReference type="SMART" id="SM00475">
    <property type="entry name" value="53EXOc"/>
    <property type="match status" value="1"/>
</dbReference>
<dbReference type="GO" id="GO:0003677">
    <property type="term" value="F:DNA binding"/>
    <property type="evidence" value="ECO:0007669"/>
    <property type="project" value="UniProtKB-KW"/>
</dbReference>
<evidence type="ECO:0000256" key="1">
    <source>
        <dbReference type="ARBA" id="ARBA00022722"/>
    </source>
</evidence>
<gene>
    <name evidence="8" type="primary">polA</name>
    <name evidence="8" type="ORF">LFWB_4880</name>
</gene>
<dbReference type="Gene3D" id="1.10.150.20">
    <property type="entry name" value="5' to 3' exonuclease, C-terminal subdomain"/>
    <property type="match status" value="1"/>
</dbReference>
<dbReference type="SUPFAM" id="SSF47807">
    <property type="entry name" value="5' to 3' exonuclease, C-terminal subdomain"/>
    <property type="match status" value="1"/>
</dbReference>
<dbReference type="InterPro" id="IPR038969">
    <property type="entry name" value="FEN"/>
</dbReference>
<accession>A0A975FJA3</accession>
<organism evidence="8 9">
    <name type="scientific">Loofah witches'-broom phytoplasma</name>
    <dbReference type="NCBI Taxonomy" id="35773"/>
    <lineage>
        <taxon>Bacteria</taxon>
        <taxon>Bacillati</taxon>
        <taxon>Mycoplasmatota</taxon>
        <taxon>Mollicutes</taxon>
        <taxon>Acholeplasmatales</taxon>
        <taxon>Acholeplasmataceae</taxon>
        <taxon>Candidatus Phytoplasma</taxon>
        <taxon>16SrVIII (Loofah witches'-broom group)</taxon>
    </lineage>
</organism>
<dbReference type="InterPro" id="IPR002421">
    <property type="entry name" value="5-3_exonuclease"/>
</dbReference>
<evidence type="ECO:0000256" key="2">
    <source>
        <dbReference type="ARBA" id="ARBA00022801"/>
    </source>
</evidence>
<dbReference type="FunFam" id="1.10.150.20:FF:000003">
    <property type="entry name" value="DNA polymerase I"/>
    <property type="match status" value="1"/>
</dbReference>
<keyword evidence="2" id="KW-0378">Hydrolase</keyword>
<dbReference type="InterPro" id="IPR036279">
    <property type="entry name" value="5-3_exonuclease_C_sf"/>
</dbReference>
<sequence length="294" mass="34341">MMEKQKNKNMHKLVLVDGNSLVFRAYYATYYKNKTLMQNKDNQDVNALIVFKNMFQKILEQTENYICVAFDSKKKTKRHEIYESYKKGRSKTPQSLIDQIVLIKEYLNLLGVRYCSENGFEADDIIGTIAKQASENNICVVIFSSDKDFLQLIDNNISVALIKQGLKNVIYYDSKKLEEKFFLKPKQIVDFKSIVGDGSDNIKGIPLIGPKTATKILNQFHNLENIFDNLEKMNEKIKNKFIQYKEKVFFNRSLITLNTSVPLPFNYKETKIQKKEKHLLKFFLDKNKLKKGIK</sequence>
<dbReference type="GO" id="GO:0017108">
    <property type="term" value="F:5'-flap endonuclease activity"/>
    <property type="evidence" value="ECO:0007669"/>
    <property type="project" value="InterPro"/>
</dbReference>
<protein>
    <recommendedName>
        <fullName evidence="5">5'-3' exonuclease</fullName>
    </recommendedName>
</protein>
<feature type="domain" description="5'-3' exonuclease" evidence="7">
    <location>
        <begin position="11"/>
        <end position="273"/>
    </location>
</feature>
<evidence type="ECO:0000259" key="7">
    <source>
        <dbReference type="SMART" id="SM00475"/>
    </source>
</evidence>
<dbReference type="GO" id="GO:0033567">
    <property type="term" value="P:DNA replication, Okazaki fragment processing"/>
    <property type="evidence" value="ECO:0007669"/>
    <property type="project" value="InterPro"/>
</dbReference>
<evidence type="ECO:0000256" key="3">
    <source>
        <dbReference type="ARBA" id="ARBA00023125"/>
    </source>
</evidence>
<dbReference type="EMBL" id="CP054393">
    <property type="protein sequence ID" value="QTX03054.1"/>
    <property type="molecule type" value="Genomic_DNA"/>
</dbReference>
<dbReference type="Pfam" id="PF02739">
    <property type="entry name" value="5_3_exonuc_N"/>
    <property type="match status" value="1"/>
</dbReference>
<reference evidence="8" key="1">
    <citation type="submission" date="2020-06" db="EMBL/GenBank/DDBJ databases">
        <title>Complete genome sequence of Candidatus Phytoplasma luffae NCHU2019.</title>
        <authorList>
            <person name="Cho S.-T."/>
            <person name="Tan C.-M."/>
            <person name="Li J.-R."/>
            <person name="Chien Y.-Y."/>
            <person name="Chiu Y.-C."/>
            <person name="Yang J.-Y."/>
            <person name="Kuo C.-H."/>
        </authorList>
    </citation>
    <scope>NUCLEOTIDE SEQUENCE</scope>
    <source>
        <strain evidence="8">NCHU2019</strain>
    </source>
</reference>
<evidence type="ECO:0000313" key="9">
    <source>
        <dbReference type="Proteomes" id="UP000672038"/>
    </source>
</evidence>
<dbReference type="KEGG" id="pluf:LFWB_4880"/>
<feature type="coiled-coil region" evidence="6">
    <location>
        <begin position="220"/>
        <end position="247"/>
    </location>
</feature>
<dbReference type="Gene3D" id="3.40.50.1010">
    <property type="entry name" value="5'-nuclease"/>
    <property type="match status" value="1"/>
</dbReference>
<dbReference type="InterPro" id="IPR020046">
    <property type="entry name" value="5-3_exonucl_a-hlix_arch_N"/>
</dbReference>
<dbReference type="SMART" id="SM00279">
    <property type="entry name" value="HhH2"/>
    <property type="match status" value="1"/>
</dbReference>
<dbReference type="InterPro" id="IPR008918">
    <property type="entry name" value="HhH2"/>
</dbReference>
<dbReference type="NCBIfam" id="NF011547">
    <property type="entry name" value="PRK14976.1-4"/>
    <property type="match status" value="1"/>
</dbReference>
<dbReference type="GO" id="GO:0008409">
    <property type="term" value="F:5'-3' exonuclease activity"/>
    <property type="evidence" value="ECO:0007669"/>
    <property type="project" value="InterPro"/>
</dbReference>
<name>A0A975FJA3_LOWBP</name>
<dbReference type="Proteomes" id="UP000672038">
    <property type="component" value="Chromosome"/>
</dbReference>
<dbReference type="CDD" id="cd09859">
    <property type="entry name" value="PIN_53EXO"/>
    <property type="match status" value="1"/>
</dbReference>
<keyword evidence="9" id="KW-1185">Reference proteome</keyword>